<dbReference type="InterPro" id="IPR012910">
    <property type="entry name" value="Plug_dom"/>
</dbReference>
<dbReference type="Proteomes" id="UP001597472">
    <property type="component" value="Unassembled WGS sequence"/>
</dbReference>
<evidence type="ECO:0000256" key="1">
    <source>
        <dbReference type="ARBA" id="ARBA00004442"/>
    </source>
</evidence>
<evidence type="ECO:0000256" key="5">
    <source>
        <dbReference type="SAM" id="SignalP"/>
    </source>
</evidence>
<dbReference type="Gene3D" id="2.170.130.10">
    <property type="entry name" value="TonB-dependent receptor, plug domain"/>
    <property type="match status" value="1"/>
</dbReference>
<dbReference type="InterPro" id="IPR037066">
    <property type="entry name" value="Plug_dom_sf"/>
</dbReference>
<feature type="signal peptide" evidence="5">
    <location>
        <begin position="1"/>
        <end position="18"/>
    </location>
</feature>
<organism evidence="8 9">
    <name type="scientific">Bizionia sediminis</name>
    <dbReference type="NCBI Taxonomy" id="1737064"/>
    <lineage>
        <taxon>Bacteria</taxon>
        <taxon>Pseudomonadati</taxon>
        <taxon>Bacteroidota</taxon>
        <taxon>Flavobacteriia</taxon>
        <taxon>Flavobacteriales</taxon>
        <taxon>Flavobacteriaceae</taxon>
        <taxon>Bizionia</taxon>
    </lineage>
</organism>
<comment type="caution">
    <text evidence="8">The sequence shown here is derived from an EMBL/GenBank/DDBJ whole genome shotgun (WGS) entry which is preliminary data.</text>
</comment>
<sequence>MKYTLLKLLLLTTTLAFAQQTGTISGNITDKAYNLEPLPFVNVYIEGTNQGTTSNMNGVYQLTNLSPGNYTVVYSFLGYETQQIPVLVKSGETTKVTIEMAPSASVLEEVLISSSNKRESEVALLLQQKNALVMKQHIGANELARKGVSTAAGAVTKISGISKQEGSSAVYVRGLGDRYLNTTLNGLPLPSNNVDEKNIDLSLFSSNIIKNISVSKAYAVGFYGDFSAGNININSKDFKGTSLLNVGVSSGFNTNAVTKNFVKSEGTGHFGYYNRYRHNPFAVVLSHGIDPVSAGTPINTNYSLTAGKSFQFKNQSRLHIFATASFKNAFQYRQGTTRDYTLVEKKAFQNSAEAYEYTTTTTGLATANYKITPNNTLTYNGIFINSTADVVGYFGINGNGKNRDAIRNTDAGFYQMNAQFDQTKMLVNQLLGQHIFQKFKVNWGFGYNYVRAHQPDRKRISLENYQLALDDNPNTNPTFYNNVDFDNQRYFQNITDTAYNGQINLAYQANEQTTIHMGFNGKQKVRDFNNIRYGYAISDINYPVTDVHNLNSIFTLNNLHISENDGGIYQIKVIKPIPGFGTTNMPGLPENTYQGTNSVFAAYAHAEILVGSKWLFIPGIRAESIKQDIDFHVINLGLQGQGLVSSENKLLLPSLQVKYGISDNQNLRFSASKTASLPEFKEVAPFVYEDISVRVGGNPDLLNKGYSKIYNLDLHYEWFFGKGELLSVAAFAKTIKDPINLVVSADATGTQRYFRTGKKASVYGIELEFRKNILTNNNANKILSTGFNASYMHTKQDLDTKIDGNYYDVSFNKTSDALQGASPLLLNADISYSPQFKNYKPTANLVFSYFADRIDALGSGQLGNVIEKGVPTLNVIWKNTIKNNLDITISVLNILNPRIQYYRETTLGNVLVNSANGKGITDYKRGLELGLDLNYRF</sequence>
<protein>
    <submittedName>
        <fullName evidence="8">TonB-dependent receptor domain-containing protein</fullName>
    </submittedName>
</protein>
<dbReference type="Gene3D" id="2.40.170.20">
    <property type="entry name" value="TonB-dependent receptor, beta-barrel domain"/>
    <property type="match status" value="1"/>
</dbReference>
<keyword evidence="2 4" id="KW-0472">Membrane</keyword>
<evidence type="ECO:0000256" key="4">
    <source>
        <dbReference type="RuleBase" id="RU003357"/>
    </source>
</evidence>
<accession>A0ABW5KTK9</accession>
<comment type="subcellular location">
    <subcellularLocation>
        <location evidence="1 4">Cell outer membrane</location>
    </subcellularLocation>
</comment>
<evidence type="ECO:0000259" key="7">
    <source>
        <dbReference type="Pfam" id="PF07715"/>
    </source>
</evidence>
<gene>
    <name evidence="8" type="ORF">ACFSQP_07770</name>
</gene>
<dbReference type="SUPFAM" id="SSF49464">
    <property type="entry name" value="Carboxypeptidase regulatory domain-like"/>
    <property type="match status" value="1"/>
</dbReference>
<dbReference type="InterPro" id="IPR008969">
    <property type="entry name" value="CarboxyPept-like_regulatory"/>
</dbReference>
<dbReference type="Pfam" id="PF07715">
    <property type="entry name" value="Plug"/>
    <property type="match status" value="1"/>
</dbReference>
<dbReference type="PANTHER" id="PTHR40980:SF5">
    <property type="entry name" value="TONB-DEPENDENT RECEPTOR"/>
    <property type="match status" value="1"/>
</dbReference>
<dbReference type="EMBL" id="JBHULS010000002">
    <property type="protein sequence ID" value="MFD2551709.1"/>
    <property type="molecule type" value="Genomic_DNA"/>
</dbReference>
<keyword evidence="9" id="KW-1185">Reference proteome</keyword>
<dbReference type="InterPro" id="IPR000531">
    <property type="entry name" value="Beta-barrel_TonB"/>
</dbReference>
<keyword evidence="8" id="KW-0675">Receptor</keyword>
<proteinExistence type="inferred from homology"/>
<evidence type="ECO:0000256" key="3">
    <source>
        <dbReference type="ARBA" id="ARBA00023237"/>
    </source>
</evidence>
<dbReference type="Pfam" id="PF00593">
    <property type="entry name" value="TonB_dep_Rec_b-barrel"/>
    <property type="match status" value="1"/>
</dbReference>
<keyword evidence="4" id="KW-0798">TonB box</keyword>
<evidence type="ECO:0000259" key="6">
    <source>
        <dbReference type="Pfam" id="PF00593"/>
    </source>
</evidence>
<evidence type="ECO:0000313" key="8">
    <source>
        <dbReference type="EMBL" id="MFD2551709.1"/>
    </source>
</evidence>
<name>A0ABW5KTK9_9FLAO</name>
<feature type="domain" description="TonB-dependent receptor plug" evidence="7">
    <location>
        <begin position="134"/>
        <end position="229"/>
    </location>
</feature>
<comment type="similarity">
    <text evidence="4">Belongs to the TonB-dependent receptor family.</text>
</comment>
<dbReference type="SUPFAM" id="SSF56935">
    <property type="entry name" value="Porins"/>
    <property type="match status" value="1"/>
</dbReference>
<dbReference type="Pfam" id="PF13715">
    <property type="entry name" value="CarbopepD_reg_2"/>
    <property type="match status" value="1"/>
</dbReference>
<reference evidence="9" key="1">
    <citation type="journal article" date="2019" name="Int. J. Syst. Evol. Microbiol.">
        <title>The Global Catalogue of Microorganisms (GCM) 10K type strain sequencing project: providing services to taxonomists for standard genome sequencing and annotation.</title>
        <authorList>
            <consortium name="The Broad Institute Genomics Platform"/>
            <consortium name="The Broad Institute Genome Sequencing Center for Infectious Disease"/>
            <person name="Wu L."/>
            <person name="Ma J."/>
        </authorList>
    </citation>
    <scope>NUCLEOTIDE SEQUENCE [LARGE SCALE GENOMIC DNA]</scope>
    <source>
        <strain evidence="9">KCTC 42587</strain>
    </source>
</reference>
<feature type="chain" id="PRO_5045379904" evidence="5">
    <location>
        <begin position="19"/>
        <end position="937"/>
    </location>
</feature>
<dbReference type="Gene3D" id="2.60.40.1120">
    <property type="entry name" value="Carboxypeptidase-like, regulatory domain"/>
    <property type="match status" value="1"/>
</dbReference>
<dbReference type="RefSeq" id="WP_376893091.1">
    <property type="nucleotide sequence ID" value="NZ_JBHULS010000002.1"/>
</dbReference>
<dbReference type="PANTHER" id="PTHR40980">
    <property type="entry name" value="PLUG DOMAIN-CONTAINING PROTEIN"/>
    <property type="match status" value="1"/>
</dbReference>
<feature type="domain" description="TonB-dependent receptor-like beta-barrel" evidence="6">
    <location>
        <begin position="445"/>
        <end position="847"/>
    </location>
</feature>
<dbReference type="InterPro" id="IPR036942">
    <property type="entry name" value="Beta-barrel_TonB_sf"/>
</dbReference>
<evidence type="ECO:0000256" key="2">
    <source>
        <dbReference type="ARBA" id="ARBA00023136"/>
    </source>
</evidence>
<keyword evidence="5" id="KW-0732">Signal</keyword>
<evidence type="ECO:0000313" key="9">
    <source>
        <dbReference type="Proteomes" id="UP001597472"/>
    </source>
</evidence>
<keyword evidence="3" id="KW-0998">Cell outer membrane</keyword>